<accession>A0ACC1LBI4</accession>
<comment type="caution">
    <text evidence="1">The sequence shown here is derived from an EMBL/GenBank/DDBJ whole genome shotgun (WGS) entry which is preliminary data.</text>
</comment>
<reference evidence="1" key="1">
    <citation type="submission" date="2022-07" db="EMBL/GenBank/DDBJ databases">
        <title>Phylogenomic reconstructions and comparative analyses of Kickxellomycotina fungi.</title>
        <authorList>
            <person name="Reynolds N.K."/>
            <person name="Stajich J.E."/>
            <person name="Barry K."/>
            <person name="Grigoriev I.V."/>
            <person name="Crous P."/>
            <person name="Smith M.E."/>
        </authorList>
    </citation>
    <scope>NUCLEOTIDE SEQUENCE</scope>
    <source>
        <strain evidence="1">CBS 102833</strain>
    </source>
</reference>
<protein>
    <submittedName>
        <fullName evidence="1">Uncharacterized protein</fullName>
    </submittedName>
</protein>
<gene>
    <name evidence="1" type="ORF">H4S07_004240</name>
</gene>
<keyword evidence="2" id="KW-1185">Reference proteome</keyword>
<proteinExistence type="predicted"/>
<dbReference type="Proteomes" id="UP001140096">
    <property type="component" value="Unassembled WGS sequence"/>
</dbReference>
<evidence type="ECO:0000313" key="2">
    <source>
        <dbReference type="Proteomes" id="UP001140096"/>
    </source>
</evidence>
<evidence type="ECO:0000313" key="1">
    <source>
        <dbReference type="EMBL" id="KAJ2804384.1"/>
    </source>
</evidence>
<dbReference type="EMBL" id="JANBUP010001648">
    <property type="protein sequence ID" value="KAJ2804384.1"/>
    <property type="molecule type" value="Genomic_DNA"/>
</dbReference>
<organism evidence="1 2">
    <name type="scientific">Coemansia furcata</name>
    <dbReference type="NCBI Taxonomy" id="417177"/>
    <lineage>
        <taxon>Eukaryota</taxon>
        <taxon>Fungi</taxon>
        <taxon>Fungi incertae sedis</taxon>
        <taxon>Zoopagomycota</taxon>
        <taxon>Kickxellomycotina</taxon>
        <taxon>Kickxellomycetes</taxon>
        <taxon>Kickxellales</taxon>
        <taxon>Kickxellaceae</taxon>
        <taxon>Coemansia</taxon>
    </lineage>
</organism>
<name>A0ACC1LBI4_9FUNG</name>
<sequence length="144" mass="15376">MDTLTGHTGPVYSLAFSQEGTLLLSGSADETVRSWDIKRSSSASEHPIIVQRRADQQESAPAATAADPDAMDVDGAEPNATSTSPQQQPSGADAKKRDAAGIWKAKRTTESEALLKTWRTKSTPVYNIMTTKRNLAVAIGAFTL</sequence>